<accession>A0ABT3CR64</accession>
<gene>
    <name evidence="1" type="ORF">N7U62_04905</name>
</gene>
<protein>
    <recommendedName>
        <fullName evidence="3">Lipoprotein</fullName>
    </recommendedName>
</protein>
<dbReference type="EMBL" id="JAOYOD010000001">
    <property type="protein sequence ID" value="MCV9385989.1"/>
    <property type="molecule type" value="Genomic_DNA"/>
</dbReference>
<reference evidence="1 2" key="1">
    <citation type="submission" date="2022-10" db="EMBL/GenBank/DDBJ databases">
        <title>Comparative genomics and taxonomic characterization of three novel marine species of genus Reichenbachiella exhibiting antioxidant and polysaccharide degradation activities.</title>
        <authorList>
            <person name="Muhammad N."/>
            <person name="Lee Y.-J."/>
            <person name="Ko J."/>
            <person name="Kim S.-G."/>
        </authorList>
    </citation>
    <scope>NUCLEOTIDE SEQUENCE [LARGE SCALE GENOMIC DNA]</scope>
    <source>
        <strain evidence="1 2">ABR2-5</strain>
    </source>
</reference>
<evidence type="ECO:0008006" key="3">
    <source>
        <dbReference type="Google" id="ProtNLM"/>
    </source>
</evidence>
<dbReference type="PROSITE" id="PS51257">
    <property type="entry name" value="PROKAR_LIPOPROTEIN"/>
    <property type="match status" value="1"/>
</dbReference>
<dbReference type="RefSeq" id="WP_264136774.1">
    <property type="nucleotide sequence ID" value="NZ_JAOYOD010000001.1"/>
</dbReference>
<name>A0ABT3CR64_9BACT</name>
<dbReference type="Proteomes" id="UP001300692">
    <property type="component" value="Unassembled WGS sequence"/>
</dbReference>
<proteinExistence type="predicted"/>
<sequence>MKNNRVIIVILLLSILVSCKPYELYYVAETPEIIAKVDALLTNKRGKLALYSESNYIVFCKGQIDIGTGLTKNESNLSSRLEVNYKKDFTNETEVSPVVVKESGFTIMYVPKSETFLWFNTIDVLNMVPSGKTPILLEDNTGKFESIIMFQN</sequence>
<evidence type="ECO:0000313" key="1">
    <source>
        <dbReference type="EMBL" id="MCV9385989.1"/>
    </source>
</evidence>
<organism evidence="1 2">
    <name type="scientific">Reichenbachiella ulvae</name>
    <dbReference type="NCBI Taxonomy" id="2980104"/>
    <lineage>
        <taxon>Bacteria</taxon>
        <taxon>Pseudomonadati</taxon>
        <taxon>Bacteroidota</taxon>
        <taxon>Cytophagia</taxon>
        <taxon>Cytophagales</taxon>
        <taxon>Reichenbachiellaceae</taxon>
        <taxon>Reichenbachiella</taxon>
    </lineage>
</organism>
<evidence type="ECO:0000313" key="2">
    <source>
        <dbReference type="Proteomes" id="UP001300692"/>
    </source>
</evidence>
<comment type="caution">
    <text evidence="1">The sequence shown here is derived from an EMBL/GenBank/DDBJ whole genome shotgun (WGS) entry which is preliminary data.</text>
</comment>
<keyword evidence="2" id="KW-1185">Reference proteome</keyword>